<dbReference type="Proteomes" id="UP000815325">
    <property type="component" value="Unassembled WGS sequence"/>
</dbReference>
<evidence type="ECO:0000256" key="1">
    <source>
        <dbReference type="ARBA" id="ARBA00000707"/>
    </source>
</evidence>
<evidence type="ECO:0000256" key="7">
    <source>
        <dbReference type="SAM" id="MobiDB-lite"/>
    </source>
</evidence>
<evidence type="ECO:0000259" key="9">
    <source>
        <dbReference type="Pfam" id="PF12359"/>
    </source>
</evidence>
<organism evidence="10 11">
    <name type="scientific">Dunaliella salina</name>
    <name type="common">Green alga</name>
    <name type="synonym">Protococcus salinus</name>
    <dbReference type="NCBI Taxonomy" id="3046"/>
    <lineage>
        <taxon>Eukaryota</taxon>
        <taxon>Viridiplantae</taxon>
        <taxon>Chlorophyta</taxon>
        <taxon>core chlorophytes</taxon>
        <taxon>Chlorophyceae</taxon>
        <taxon>CS clade</taxon>
        <taxon>Chlamydomonadales</taxon>
        <taxon>Dunaliellaceae</taxon>
        <taxon>Dunaliella</taxon>
    </lineage>
</organism>
<comment type="catalytic activity">
    <reaction evidence="1">
        <text>Thiol-dependent hydrolysis of ester, thioester, amide, peptide and isopeptide bonds formed by the C-terminal Gly of ubiquitin (a 76-residue protein attached to proteins as an intracellular targeting signal).</text>
        <dbReference type="EC" id="3.4.19.12"/>
    </reaction>
</comment>
<feature type="domain" description="DUF3638" evidence="8">
    <location>
        <begin position="1951"/>
        <end position="2164"/>
    </location>
</feature>
<feature type="region of interest" description="Disordered" evidence="7">
    <location>
        <begin position="2740"/>
        <end position="2761"/>
    </location>
</feature>
<sequence>MQHVDETLFEASLHSVFRLPHIRACTNQQHASCLHLSHLFKEFTSALQQEGECATERSILDSSWQQLSASSKLWPGLSADDLQALCNTVDVVSSPDFVEWLPSFGCAVLALGQLPPGHGGEMDFRPCLGEVSIFVVGLDNFEFAPHSTRSTVDHTAQSSSHSMLYSGSVAARKFRDLVSVLHMLVAKRKAEAKEKKGFHRTPSLIHAALQDALVVLNSEDDAAMDDLPATMPRGGFTDVVLEQTGICALTSPSTQSDPSSLHLLCMAHFELWLLSLQAHRVSPPTCTPVALNSCMTMLQSAAGKAADLAADGHGMQSFEAACHRVGHHLADMWAAQAHALAQQFELPPRGGSLSAEQAGYHFPQGAIPSLPHPVSDSGGLPAAQSRARENLGSLPQLPVGVSFQGMLAWLELRDWEEQQSVNGVAAMLRLHSVERELFSRAASRFTSPPLRQEEVTALEKVVDRYREIHMDFMASPVSKACMQTEWQSRLLLVVWVSYCLLHVSACSAHPLAASYGVCLQWTDLKHLVLSDKAAVDAALGVSAYLLEHSKPGKDLFSLRDDKRAGTATFDLALQYAKSDGGMLGIMEGHRQDADKRTEAHWQEVLRKKAKLDDLRQQKSTADTQLSSLRTQLSSAQIVLGVYSCSSKHSSRYQSCAKNVNRIQGDVFSAQITCSDLQNSIDETGKAPPPVIQPLPQNQSSALVWIFCMHMPSLLRQLSRASFLAQQLLLPTPEHAKNMDISTPEFPTNLLNHYNQYQQPSQYLTTPHVSSGCGGHVLLLSCSRVPQTYGPGHVDNFNYRGQGVWYPDSLPPNLAWRGSGCPADQAQHIPMCHFNPFGYIPDLSLVLTYTEQLPASAEMLQWAMPLPERVSPDRGNLGIAFIDQRPTWLSEPGFRDFGSLRAYPHVQLRRLCSTLHERTLPLSHPAVCVLIRQWLFHLGALTTNCSTHIRNNNGKGDVLTTLGRELTSLAAELDEAPREHQAVILLGEVAAYLADWNPTCWRAALKFASMTSRAADSMDQPMADAAGDEELQQNLLARQCELRMLALLCFSAGPLSTEGAASMLRLMVLIRHGHVFLDSPATRERLSSLHIRCHEVMCRRAAPLTSHALHSPQILTAAVASVLQRTPPHLEWQQLSESGSWTGSFEAVSKDGHLFSINTVDGTVLYDGCPPSRIPKAILNHRMYKRCFGDNNFEVATSAEGVLQTIKPVKGAFYDFYAVGDKLVAIEVDAVTGVRLELLDVGIDAACSPWGGELPIRLRKMHSHWICRSLNAILLRPIAFQDRHVHFLTQLKPAPAAPAAAAAAADRGAQLDSSGSSSSSERQVYTCWRIPPHLQALPWLQLLHERQAELTDCLILPGTSYICSVLSKMEPLQYIHSYISRQEENCVVKGLSLAEQQQQQQWQQQQWQQQQHQQQQKTILFELPRFGCEFMLHGGELHSMDFRDYVLKQQQQLVAEESGTQRRLYTLPGLQQYLVLQKGHSSSAIGAHRADTLVLIPSGHVSLDESSSACGGRGAAGPVTVHLPDSCSSKLQVHSYEVHGRFGDLRAPSIVARLQLAALYAATSTLLPEPASRCCGTHMAMQLLRQCWKNHPLSYEEAAQLQSLASLGRHAPGLRLLAHELLLSTSQLSHLYADASGSSTTSTPPPLLDPDASICYLKAAQPHKTIGWRGFRPNPRALLNALEEQRVLGIHPKPTPLPFWVKEMRRVGKGQLHAPPCPVPAEFVVSTEAQLSSLVHHSSSQAVPPYPLSSSNSSGSRNSSSSSSGGRGNSAKRVKLKHDDSSKGPDSETQSEGLPLERAMHRELQASWEAHHSLPSAYDVDMSAESLQAHIREIQAGVELQRKQVESYLMHNIEDVPEGTGMYGSCFRLLRACGAAPFPGLLDFARSAIQPSSSLLSFNPFLTPASCDRLVEGARVWMQLCVLEDRLRRILELAHAGEEFKPLLIQELQCERTWSVACHPEWLVLEVEGQLQIRPTQYCVAEHLLQNPGAVDQLNMGEGKTRVILPMLATTWANGQGVVRLNFLSTLLDEAYGYLHSFLTASVLNRKLFRQPFHRDVEVTVESAAAMRANLAFCQQVGGLLLVAPEHRLSLELKRDELFSHDHAVCAEMDKLSAMPYIDIIDENDVMLHHRYQLVYACGLQQPLPFLEERAIAIQAVLRSISNLADTGQSVLGKPGVAVWTDASDPSRPPGSFSGLRLLPSKALDEVATKLLSDLAWQLIACPPYEMRWLSKHCNEDSAERLLKCMVDRTVSAEDSMGHAAWTMLDKDQQSQLLALRGLLAGRQLFHCLQKRHLVDYGVSRAADMPAERSEWAQPDVAMLLTTITYYQDGLSLQQLEEALQVMLDMGPNAKHSLYNGWLESCRDSMTPKHVEMLDDVRKLDASNVQQLHVLHQHFSRNMAAVNFWLNFCVLPTETKQYPYRLARSAWHLADNAQGRIVGFSGTNDNHRLLPLQVQQSDPPDASLKATNGKMLQIILSNPKYSTIAPAQIPGSGASKPLWQCLLEKALSEKADALIDCGAILAGVSNRAAAEHILPLLDGSRFQGVCFFEPRASPPTWMVLEARGRCLPRSSAPVAERNTFAIFDDARCRGADLKLRQDAVGMVTLGPGMTKDKLMQAAGRMRLLGRGQKLQFVGTQEVSEKIQRVVSSIDNSTRPSPLTSHHVLQWVMANTCVSMTEGVMEWCKKGLHFVSTKAQAGQPFLQEEQHDLEQLYSHAQTERPVKEQVYQLAEQLLLKPRQIEQGKQPQEHTTQQQQQHHQQQQLQQQQQQQALLQVPGLLSKIRERGAFLGAGHMVITSSIGTDEECERELQKEEEEEEENERQLPRAKPIAETDWDYSAAPAASSAIKLSSHTQLTTLPAAVRKYLPPDSQVQDICWSDRVFLTANFLDTVAMPTVAAGQTASCLSDYLRPLFALLLFPHDGTVCLISEREADALLQLAWKSSSSSSSSGAATHGSLLLQLSYTRLAYYDEEGTQLLVTRLGAIGGKVQRLHETSLNKFLVDLQLFNGDTMYGDGSSSRSKEQQRLLRGMVAHKQSAAEDLVGYRGKLPALPRSHLEFACGDT</sequence>
<feature type="region of interest" description="Disordered" evidence="7">
    <location>
        <begin position="1735"/>
        <end position="1794"/>
    </location>
</feature>
<protein>
    <recommendedName>
        <fullName evidence="2">ubiquitinyl hydrolase 1</fullName>
        <ecNumber evidence="2">3.4.19.12</ecNumber>
    </recommendedName>
</protein>
<comment type="caution">
    <text evidence="10">The sequence shown here is derived from an EMBL/GenBank/DDBJ whole genome shotgun (WGS) entry which is preliminary data.</text>
</comment>
<feature type="compositionally biased region" description="Acidic residues" evidence="7">
    <location>
        <begin position="2800"/>
        <end position="2818"/>
    </location>
</feature>
<feature type="region of interest" description="Disordered" evidence="7">
    <location>
        <begin position="2798"/>
        <end position="2828"/>
    </location>
</feature>
<dbReference type="InterPro" id="IPR022105">
    <property type="entry name" value="DUF3645"/>
</dbReference>
<dbReference type="PANTHER" id="PTHR13367:SF33">
    <property type="entry name" value="P-LOOP CONTAINING NUCLEOSIDE TRIPHOSPHATE HYDROLASE PROTEIN"/>
    <property type="match status" value="1"/>
</dbReference>
<dbReference type="Pfam" id="PF12359">
    <property type="entry name" value="DUF3645"/>
    <property type="match status" value="1"/>
</dbReference>
<keyword evidence="5" id="KW-0378">Hydrolase</keyword>
<evidence type="ECO:0000256" key="5">
    <source>
        <dbReference type="ARBA" id="ARBA00022801"/>
    </source>
</evidence>
<keyword evidence="4" id="KW-0833">Ubl conjugation pathway</keyword>
<evidence type="ECO:0000313" key="10">
    <source>
        <dbReference type="EMBL" id="KAF5833854.1"/>
    </source>
</evidence>
<feature type="compositionally biased region" description="Basic and acidic residues" evidence="7">
    <location>
        <begin position="1776"/>
        <end position="1785"/>
    </location>
</feature>
<keyword evidence="11" id="KW-1185">Reference proteome</keyword>
<keyword evidence="6" id="KW-0788">Thiol protease</keyword>
<dbReference type="Pfam" id="PF12340">
    <property type="entry name" value="DUF3638"/>
    <property type="match status" value="1"/>
</dbReference>
<evidence type="ECO:0000313" key="11">
    <source>
        <dbReference type="Proteomes" id="UP000815325"/>
    </source>
</evidence>
<reference evidence="10" key="1">
    <citation type="submission" date="2017-08" db="EMBL/GenBank/DDBJ databases">
        <authorList>
            <person name="Polle J.E."/>
            <person name="Barry K."/>
            <person name="Cushman J."/>
            <person name="Schmutz J."/>
            <person name="Tran D."/>
            <person name="Hathwaick L.T."/>
            <person name="Yim W.C."/>
            <person name="Jenkins J."/>
            <person name="Mckie-Krisberg Z.M."/>
            <person name="Prochnik S."/>
            <person name="Lindquist E."/>
            <person name="Dockter R.B."/>
            <person name="Adam C."/>
            <person name="Molina H."/>
            <person name="Bunkerborg J."/>
            <person name="Jin E."/>
            <person name="Buchheim M."/>
            <person name="Magnuson J."/>
        </authorList>
    </citation>
    <scope>NUCLEOTIDE SEQUENCE</scope>
    <source>
        <strain evidence="10">CCAP 19/18</strain>
    </source>
</reference>
<keyword evidence="3" id="KW-0645">Protease</keyword>
<feature type="compositionally biased region" description="Low complexity" evidence="7">
    <location>
        <begin position="2750"/>
        <end position="2761"/>
    </location>
</feature>
<evidence type="ECO:0000256" key="4">
    <source>
        <dbReference type="ARBA" id="ARBA00022786"/>
    </source>
</evidence>
<feature type="compositionally biased region" description="Polar residues" evidence="7">
    <location>
        <begin position="2740"/>
        <end position="2749"/>
    </location>
</feature>
<evidence type="ECO:0000256" key="6">
    <source>
        <dbReference type="ARBA" id="ARBA00022807"/>
    </source>
</evidence>
<name>A0ABQ7GGX4_DUNSA</name>
<evidence type="ECO:0000259" key="8">
    <source>
        <dbReference type="Pfam" id="PF12340"/>
    </source>
</evidence>
<evidence type="ECO:0000256" key="3">
    <source>
        <dbReference type="ARBA" id="ARBA00022670"/>
    </source>
</evidence>
<accession>A0ABQ7GGX4</accession>
<feature type="compositionally biased region" description="Low complexity" evidence="7">
    <location>
        <begin position="1735"/>
        <end position="1763"/>
    </location>
</feature>
<dbReference type="InterPro" id="IPR022099">
    <property type="entry name" value="DUF3638"/>
</dbReference>
<feature type="domain" description="DUF3645" evidence="9">
    <location>
        <begin position="2300"/>
        <end position="2321"/>
    </location>
</feature>
<dbReference type="PANTHER" id="PTHR13367">
    <property type="entry name" value="UBIQUITIN THIOESTERASE"/>
    <property type="match status" value="1"/>
</dbReference>
<evidence type="ECO:0000256" key="2">
    <source>
        <dbReference type="ARBA" id="ARBA00012759"/>
    </source>
</evidence>
<gene>
    <name evidence="10" type="ORF">DUNSADRAFT_9691</name>
</gene>
<dbReference type="EMBL" id="MU069787">
    <property type="protein sequence ID" value="KAF5833854.1"/>
    <property type="molecule type" value="Genomic_DNA"/>
</dbReference>
<dbReference type="InterPro" id="IPR051346">
    <property type="entry name" value="OTU_Deubiquitinase"/>
</dbReference>
<proteinExistence type="predicted"/>
<dbReference type="EC" id="3.4.19.12" evidence="2"/>